<gene>
    <name evidence="12" type="primary">TXND9</name>
</gene>
<evidence type="ECO:0000256" key="3">
    <source>
        <dbReference type="ARBA" id="ARBA00004300"/>
    </source>
</evidence>
<accession>C1BUE4</accession>
<evidence type="ECO:0000256" key="8">
    <source>
        <dbReference type="ARBA" id="ARBA00026148"/>
    </source>
</evidence>
<dbReference type="SUPFAM" id="SSF52833">
    <property type="entry name" value="Thioredoxin-like"/>
    <property type="match status" value="1"/>
</dbReference>
<dbReference type="OrthoDB" id="10257948at2759"/>
<keyword evidence="6" id="KW-0206">Cytoskeleton</keyword>
<evidence type="ECO:0000256" key="5">
    <source>
        <dbReference type="ARBA" id="ARBA00022553"/>
    </source>
</evidence>
<evidence type="ECO:0000313" key="13">
    <source>
        <dbReference type="EMBL" id="ADD38176.1"/>
    </source>
</evidence>
<evidence type="ECO:0000256" key="9">
    <source>
        <dbReference type="ARBA" id="ARBA00053682"/>
    </source>
</evidence>
<dbReference type="AlphaFoldDB" id="C1BUE4"/>
<dbReference type="GO" id="GO:0005737">
    <property type="term" value="C:cytoplasm"/>
    <property type="evidence" value="ECO:0007669"/>
    <property type="project" value="UniProtKB-ARBA"/>
</dbReference>
<evidence type="ECO:0000256" key="1">
    <source>
        <dbReference type="ARBA" id="ARBA00004123"/>
    </source>
</evidence>
<protein>
    <recommendedName>
        <fullName evidence="8">Thioredoxin domain-containing protein 9</fullName>
    </recommendedName>
</protein>
<feature type="domain" description="Thioredoxin" evidence="11">
    <location>
        <begin position="73"/>
        <end position="155"/>
    </location>
</feature>
<reference evidence="13" key="2">
    <citation type="submission" date="2010-03" db="EMBL/GenBank/DDBJ databases">
        <title>Atlantic Lepeophtheirus salmonis ESTs and full-length cDNAs.</title>
        <authorList>
            <person name="Yasuike M."/>
            <person name="von Schalburg K."/>
            <person name="Cooper G."/>
            <person name="Leong J."/>
            <person name="Nilsen F."/>
            <person name="Jones S.R.M."/>
            <person name="Koop B.F."/>
        </authorList>
    </citation>
    <scope>NUCLEOTIDE SEQUENCE</scope>
    <source>
        <strain evidence="13">Atlantic form</strain>
        <tissue evidence="13">Mixed tissue</tissue>
    </source>
</reference>
<evidence type="ECO:0000256" key="10">
    <source>
        <dbReference type="ARBA" id="ARBA00062574"/>
    </source>
</evidence>
<dbReference type="GO" id="GO:0005634">
    <property type="term" value="C:nucleus"/>
    <property type="evidence" value="ECO:0007669"/>
    <property type="project" value="UniProtKB-SubCell"/>
</dbReference>
<organism evidence="12">
    <name type="scientific">Lepeophtheirus salmonis</name>
    <name type="common">Salmon louse</name>
    <name type="synonym">Caligus salmonis</name>
    <dbReference type="NCBI Taxonomy" id="72036"/>
    <lineage>
        <taxon>Eukaryota</taxon>
        <taxon>Metazoa</taxon>
        <taxon>Ecdysozoa</taxon>
        <taxon>Arthropoda</taxon>
        <taxon>Crustacea</taxon>
        <taxon>Multicrustacea</taxon>
        <taxon>Hexanauplia</taxon>
        <taxon>Copepoda</taxon>
        <taxon>Siphonostomatoida</taxon>
        <taxon>Caligidae</taxon>
        <taxon>Lepeophtheirus</taxon>
    </lineage>
</organism>
<evidence type="ECO:0000256" key="2">
    <source>
        <dbReference type="ARBA" id="ARBA00004214"/>
    </source>
</evidence>
<dbReference type="GO" id="GO:0005813">
    <property type="term" value="C:centrosome"/>
    <property type="evidence" value="ECO:0007669"/>
    <property type="project" value="UniProtKB-SubCell"/>
</dbReference>
<dbReference type="CDD" id="cd02989">
    <property type="entry name" value="Phd_like_TxnDC9"/>
    <property type="match status" value="1"/>
</dbReference>
<keyword evidence="5" id="KW-0597">Phosphoprotein</keyword>
<name>C1BUE4_LEPSM</name>
<dbReference type="PANTHER" id="PTHR21148">
    <property type="entry name" value="THIOREDOXIN DOMAIN-CONTAINING PROTEIN 9"/>
    <property type="match status" value="1"/>
</dbReference>
<comment type="subcellular location">
    <subcellularLocation>
        <location evidence="3">Cytoplasm</location>
        <location evidence="3">Cytoskeleton</location>
        <location evidence="3">Microtubule organizing center</location>
        <location evidence="3">Centrosome</location>
    </subcellularLocation>
    <subcellularLocation>
        <location evidence="2">Midbody</location>
    </subcellularLocation>
    <subcellularLocation>
        <location evidence="1">Nucleus</location>
    </subcellularLocation>
</comment>
<proteinExistence type="evidence at transcript level"/>
<evidence type="ECO:0000256" key="7">
    <source>
        <dbReference type="ARBA" id="ARBA00023242"/>
    </source>
</evidence>
<sequence>MADVGSILSERLMAAAQVVEEQLDAEMNKLEKLDEDDLEAIRRQRLANLEKAQAKKREWLKQGHGEYQEISEEKEFFNVTKKSENVVCQFYREETFRCKIFDKHLNILAKKHFETKFCKINANKCPFLVERLRIKVIPTLALVKGAKTKDYIIGFTELGNKDEFSTAMLEWRLARSDIINYSGDLMTPPDQVERSKTSIIKKQHKTIRGNNCSNSSDEDDW</sequence>
<keyword evidence="7" id="KW-0539">Nucleus</keyword>
<dbReference type="GO" id="GO:0030496">
    <property type="term" value="C:midbody"/>
    <property type="evidence" value="ECO:0007669"/>
    <property type="project" value="UniProtKB-SubCell"/>
</dbReference>
<dbReference type="FunFam" id="3.40.30.10:FF:000141">
    <property type="entry name" value="Thioredoxin domain-containing protein 9"/>
    <property type="match status" value="1"/>
</dbReference>
<dbReference type="EMBL" id="BT121246">
    <property type="protein sequence ID" value="ADD38176.1"/>
    <property type="molecule type" value="mRNA"/>
</dbReference>
<evidence type="ECO:0000313" key="12">
    <source>
        <dbReference type="EMBL" id="ACO12647.1"/>
    </source>
</evidence>
<dbReference type="InterPro" id="IPR013766">
    <property type="entry name" value="Thioredoxin_domain"/>
</dbReference>
<evidence type="ECO:0000259" key="11">
    <source>
        <dbReference type="Pfam" id="PF00085"/>
    </source>
</evidence>
<dbReference type="InterPro" id="IPR036249">
    <property type="entry name" value="Thioredoxin-like_sf"/>
</dbReference>
<dbReference type="EMBL" id="BT120687">
    <property type="protein sequence ID" value="ADD24327.1"/>
    <property type="molecule type" value="mRNA"/>
</dbReference>
<evidence type="ECO:0000256" key="4">
    <source>
        <dbReference type="ARBA" id="ARBA00022490"/>
    </source>
</evidence>
<dbReference type="Pfam" id="PF00085">
    <property type="entry name" value="Thioredoxin"/>
    <property type="match status" value="1"/>
</dbReference>
<keyword evidence="4" id="KW-0963">Cytoplasm</keyword>
<evidence type="ECO:0000256" key="6">
    <source>
        <dbReference type="ARBA" id="ARBA00023212"/>
    </source>
</evidence>
<comment type="subunit">
    <text evidence="10">Forms ternary complexes with the chaperonin TCP1 complex, spanning the cylindrical chaperonin cavity and contacting at least 2 subunits.</text>
</comment>
<dbReference type="Gene3D" id="3.40.30.10">
    <property type="entry name" value="Glutaredoxin"/>
    <property type="match status" value="1"/>
</dbReference>
<dbReference type="EMBL" id="BT078223">
    <property type="protein sequence ID" value="ACO12647.1"/>
    <property type="molecule type" value="mRNA"/>
</dbReference>
<comment type="function">
    <text evidence="9">Significantly diminishes the chaperonin TCP1 complex ATPase activity, thus negatively impacts protein folding, including that of actin or tubulin.</text>
</comment>
<reference evidence="12" key="1">
    <citation type="submission" date="2009-06" db="EMBL/GenBank/DDBJ databases">
        <title>Lepeophtheirus salmonis ESTs and full-length cDNAs.</title>
        <authorList>
            <person name="Yasuike M."/>
            <person name="von Schalburg K."/>
            <person name="Cooper G."/>
            <person name="Leong J."/>
            <person name="Jones S.R.M."/>
            <person name="Koop B.F."/>
        </authorList>
    </citation>
    <scope>NUCLEOTIDE SEQUENCE</scope>
    <source>
        <strain evidence="12">Pacific form</strain>
        <tissue evidence="12">Whole</tissue>
    </source>
</reference>